<dbReference type="PANTHER" id="PTHR43316:SF3">
    <property type="entry name" value="HALOACID DEHALOGENASE, TYPE II (AFU_ORTHOLOGUE AFUA_2G07750)-RELATED"/>
    <property type="match status" value="1"/>
</dbReference>
<dbReference type="Proteomes" id="UP000253420">
    <property type="component" value="Unassembled WGS sequence"/>
</dbReference>
<dbReference type="Gene3D" id="3.40.50.1000">
    <property type="entry name" value="HAD superfamily/HAD-like"/>
    <property type="match status" value="1"/>
</dbReference>
<dbReference type="InterPro" id="IPR006439">
    <property type="entry name" value="HAD-SF_hydro_IA"/>
</dbReference>
<keyword evidence="3" id="KW-1185">Reference proteome</keyword>
<dbReference type="InterPro" id="IPR051540">
    <property type="entry name" value="S-2-haloacid_dehalogenase"/>
</dbReference>
<dbReference type="InterPro" id="IPR036412">
    <property type="entry name" value="HAD-like_sf"/>
</dbReference>
<evidence type="ECO:0000256" key="1">
    <source>
        <dbReference type="ARBA" id="ARBA00022801"/>
    </source>
</evidence>
<dbReference type="Pfam" id="PF00702">
    <property type="entry name" value="Hydrolase"/>
    <property type="match status" value="1"/>
</dbReference>
<organism evidence="2 3">
    <name type="scientific">Phyllobacterium salinisoli</name>
    <dbReference type="NCBI Taxonomy" id="1899321"/>
    <lineage>
        <taxon>Bacteria</taxon>
        <taxon>Pseudomonadati</taxon>
        <taxon>Pseudomonadota</taxon>
        <taxon>Alphaproteobacteria</taxon>
        <taxon>Hyphomicrobiales</taxon>
        <taxon>Phyllobacteriaceae</taxon>
        <taxon>Phyllobacterium</taxon>
    </lineage>
</organism>
<sequence length="287" mass="31838">MKTPRSKKSKALYLVGASTKSPEERGLREQHNLSSIAGADAEHVRNWDMKLSKSLREFKYMSFDVVGTLIDFEGGLTSCLNDIAAEAGVIIDGEETLSLYRAARYFDDADLFPDDLVRVYLAIAPKLGLPVDKAYGERLRDSAKNWKAFPDSAEAMARLARDYRLIAMTNARRWAFDHFSAELGNPFHAAFTVDDTGTEKPDPAFFQHVFDFVSGEGASKNDILHVAQSQYHDIGVSRELGLTNCWIERRHALQGYGGTIEPAAFTKPDYHFTSMAALADATASARS</sequence>
<dbReference type="AlphaFoldDB" id="A0A368K2N9"/>
<evidence type="ECO:0000313" key="2">
    <source>
        <dbReference type="EMBL" id="RCS22743.1"/>
    </source>
</evidence>
<dbReference type="NCBIfam" id="TIGR01493">
    <property type="entry name" value="HAD-SF-IA-v2"/>
    <property type="match status" value="1"/>
</dbReference>
<keyword evidence="1 2" id="KW-0378">Hydrolase</keyword>
<comment type="caution">
    <text evidence="2">The sequence shown here is derived from an EMBL/GenBank/DDBJ whole genome shotgun (WGS) entry which is preliminary data.</text>
</comment>
<protein>
    <submittedName>
        <fullName evidence="2">HAD family hydrolase</fullName>
    </submittedName>
</protein>
<evidence type="ECO:0000313" key="3">
    <source>
        <dbReference type="Proteomes" id="UP000253420"/>
    </source>
</evidence>
<reference evidence="2 3" key="1">
    <citation type="submission" date="2018-07" db="EMBL/GenBank/DDBJ databases">
        <title>The draft genome of Phyllobacterium salinisoli.</title>
        <authorList>
            <person name="Liu L."/>
            <person name="Li L."/>
            <person name="Zhang X."/>
            <person name="Liang L."/>
        </authorList>
    </citation>
    <scope>NUCLEOTIDE SEQUENCE [LARGE SCALE GENOMIC DNA]</scope>
    <source>
        <strain evidence="2 3">LLAN61</strain>
    </source>
</reference>
<dbReference type="GO" id="GO:0016787">
    <property type="term" value="F:hydrolase activity"/>
    <property type="evidence" value="ECO:0007669"/>
    <property type="project" value="UniProtKB-KW"/>
</dbReference>
<name>A0A368K2N9_9HYPH</name>
<accession>A0A368K2N9</accession>
<dbReference type="Gene3D" id="1.10.150.750">
    <property type="match status" value="1"/>
</dbReference>
<dbReference type="PANTHER" id="PTHR43316">
    <property type="entry name" value="HYDROLASE, HALOACID DELAHOGENASE-RELATED"/>
    <property type="match status" value="1"/>
</dbReference>
<dbReference type="EMBL" id="QOZG01000007">
    <property type="protein sequence ID" value="RCS22743.1"/>
    <property type="molecule type" value="Genomic_DNA"/>
</dbReference>
<dbReference type="InterPro" id="IPR023214">
    <property type="entry name" value="HAD_sf"/>
</dbReference>
<gene>
    <name evidence="2" type="ORF">DUT91_16840</name>
</gene>
<dbReference type="SUPFAM" id="SSF56784">
    <property type="entry name" value="HAD-like"/>
    <property type="match status" value="1"/>
</dbReference>
<dbReference type="OrthoDB" id="9785638at2"/>
<proteinExistence type="predicted"/>